<feature type="region of interest" description="Disordered" evidence="1">
    <location>
        <begin position="76"/>
        <end position="98"/>
    </location>
</feature>
<evidence type="ECO:0000313" key="2">
    <source>
        <dbReference type="EMBL" id="QKF93596.1"/>
    </source>
</evidence>
<evidence type="ECO:0000313" key="3">
    <source>
        <dbReference type="Proteomes" id="UP001162001"/>
    </source>
</evidence>
<protein>
    <submittedName>
        <fullName evidence="2">Uncharacterized protein</fullName>
    </submittedName>
</protein>
<reference evidence="2 3" key="1">
    <citation type="submission" date="2020-04" db="EMBL/GenBank/DDBJ databases">
        <title>Advantages and limits of metagenomic assembly and binning of a giant virus.</title>
        <authorList>
            <person name="Schulz F."/>
            <person name="Andreani J."/>
            <person name="Francis R."/>
            <person name="Boudjemaa H."/>
            <person name="Bou Khalil J.Y."/>
            <person name="Lee J."/>
            <person name="La Scola B."/>
            <person name="Woyke T."/>
        </authorList>
    </citation>
    <scope>NUCLEOTIDE SEQUENCE [LARGE SCALE GENOMIC DNA]</scope>
    <source>
        <strain evidence="2 3">FV1/VV64</strain>
    </source>
</reference>
<dbReference type="Proteomes" id="UP001162001">
    <property type="component" value="Segment"/>
</dbReference>
<feature type="region of interest" description="Disordered" evidence="1">
    <location>
        <begin position="192"/>
        <end position="220"/>
    </location>
</feature>
<dbReference type="EMBL" id="MT418680">
    <property type="protein sequence ID" value="QKF93596.1"/>
    <property type="molecule type" value="Genomic_DNA"/>
</dbReference>
<accession>A0A7D3V7A5</accession>
<name>A0A7D3V7A5_9VIRU</name>
<gene>
    <name evidence="2" type="ORF">Fadolivirus_1_138</name>
</gene>
<organism evidence="2 3">
    <name type="scientific">Fadolivirus FV1/VV64</name>
    <dbReference type="NCBI Taxonomy" id="3070911"/>
    <lineage>
        <taxon>Viruses</taxon>
        <taxon>Varidnaviria</taxon>
        <taxon>Bamfordvirae</taxon>
        <taxon>Nucleocytoviricota</taxon>
        <taxon>Megaviricetes</taxon>
        <taxon>Imitervirales</taxon>
        <taxon>Mimiviridae</taxon>
        <taxon>Klosneuvirinae</taxon>
        <taxon>Fadolivirus</taxon>
        <taxon>Fadolivirus algeromassiliense</taxon>
    </lineage>
</organism>
<feature type="region of interest" description="Disordered" evidence="1">
    <location>
        <begin position="1"/>
        <end position="25"/>
    </location>
</feature>
<proteinExistence type="predicted"/>
<sequence>MATLSDSSVPAPEMNAADPSASLVSSTSVEVHSAAAAAAVPAPDQSATADKPAPPIRHFCKRCGLYSITRDPAKRCNREKRTKEQGLPTTHSHFTADGELPPVATLRKLLRFRLKQDAAGIPLAPNKNRWIDMSGSGKRPYCFFCLGGTCTDGRDTSVIHLKNGVMPPDADCLAAFINAMTDESSVDAFLASKRTPARQARPPRHAHHHPTQQAGAGSDD</sequence>
<feature type="compositionally biased region" description="Basic residues" evidence="1">
    <location>
        <begin position="201"/>
        <end position="210"/>
    </location>
</feature>
<evidence type="ECO:0000256" key="1">
    <source>
        <dbReference type="SAM" id="MobiDB-lite"/>
    </source>
</evidence>
<keyword evidence="3" id="KW-1185">Reference proteome</keyword>